<dbReference type="PANTHER" id="PTHR43300">
    <property type="entry name" value="ACETYLTRANSFERASE"/>
    <property type="match status" value="1"/>
</dbReference>
<dbReference type="PANTHER" id="PTHR43300:SF10">
    <property type="entry name" value="2,3,4,5-TETRAHYDROPYRIDINE-2,6-DICARBOXYLATE N-ACETYLTRANSFERASE"/>
    <property type="match status" value="1"/>
</dbReference>
<evidence type="ECO:0000313" key="2">
    <source>
        <dbReference type="EMBL" id="AMW04035.1"/>
    </source>
</evidence>
<comment type="similarity">
    <text evidence="1">Belongs to the transferase hexapeptide repeat family.</text>
</comment>
<dbReference type="AlphaFoldDB" id="A0A143BHD8"/>
<dbReference type="Proteomes" id="UP000076404">
    <property type="component" value="Chromosome"/>
</dbReference>
<dbReference type="OrthoDB" id="9800846at2"/>
<name>A0A143BHD8_9BACT</name>
<dbReference type="SUPFAM" id="SSF51161">
    <property type="entry name" value="Trimeric LpxA-like enzymes"/>
    <property type="match status" value="1"/>
</dbReference>
<dbReference type="Pfam" id="PF00132">
    <property type="entry name" value="Hexapep"/>
    <property type="match status" value="1"/>
</dbReference>
<dbReference type="InterPro" id="IPR050179">
    <property type="entry name" value="Trans_hexapeptide_repeat"/>
</dbReference>
<gene>
    <name evidence="2" type="ORF">GEMMAAP_02645</name>
</gene>
<dbReference type="eggNOG" id="COG1044">
    <property type="taxonomic scope" value="Bacteria"/>
</dbReference>
<dbReference type="InterPro" id="IPR011004">
    <property type="entry name" value="Trimer_LpxA-like_sf"/>
</dbReference>
<dbReference type="STRING" id="1379270.GEMMAAP_02645"/>
<dbReference type="GO" id="GO:0009245">
    <property type="term" value="P:lipid A biosynthetic process"/>
    <property type="evidence" value="ECO:0007669"/>
    <property type="project" value="InterPro"/>
</dbReference>
<organism evidence="2 3">
    <name type="scientific">Gemmatimonas phototrophica</name>
    <dbReference type="NCBI Taxonomy" id="1379270"/>
    <lineage>
        <taxon>Bacteria</taxon>
        <taxon>Pseudomonadati</taxon>
        <taxon>Gemmatimonadota</taxon>
        <taxon>Gemmatimonadia</taxon>
        <taxon>Gemmatimonadales</taxon>
        <taxon>Gemmatimonadaceae</taxon>
        <taxon>Gemmatimonas</taxon>
    </lineage>
</organism>
<accession>A0A143BHD8</accession>
<dbReference type="GO" id="GO:0016410">
    <property type="term" value="F:N-acyltransferase activity"/>
    <property type="evidence" value="ECO:0007669"/>
    <property type="project" value="InterPro"/>
</dbReference>
<dbReference type="RefSeq" id="WP_026849324.1">
    <property type="nucleotide sequence ID" value="NZ_CP011454.1"/>
</dbReference>
<dbReference type="InterPro" id="IPR001451">
    <property type="entry name" value="Hexapep"/>
</dbReference>
<reference evidence="2 3" key="1">
    <citation type="journal article" date="2014" name="Proc. Natl. Acad. Sci. U.S.A.">
        <title>Functional type 2 photosynthetic reaction centers found in the rare bacterial phylum Gemmatimonadetes.</title>
        <authorList>
            <person name="Zeng Y."/>
            <person name="Feng F."/>
            <person name="Medova H."/>
            <person name="Dean J."/>
            <person name="Koblizek M."/>
        </authorList>
    </citation>
    <scope>NUCLEOTIDE SEQUENCE [LARGE SCALE GENOMIC DNA]</scope>
    <source>
        <strain evidence="2 3">AP64</strain>
    </source>
</reference>
<protein>
    <recommendedName>
        <fullName evidence="4">UDP-3-O-(3-hydroxymyristoyl) glucosamine N-acyltransferase</fullName>
    </recommendedName>
</protein>
<dbReference type="InterPro" id="IPR007691">
    <property type="entry name" value="LpxD"/>
</dbReference>
<dbReference type="Gene3D" id="2.160.10.10">
    <property type="entry name" value="Hexapeptide repeat proteins"/>
    <property type="match status" value="1"/>
</dbReference>
<evidence type="ECO:0008006" key="4">
    <source>
        <dbReference type="Google" id="ProtNLM"/>
    </source>
</evidence>
<dbReference type="EMBL" id="CP011454">
    <property type="protein sequence ID" value="AMW04035.1"/>
    <property type="molecule type" value="Genomic_DNA"/>
</dbReference>
<evidence type="ECO:0000256" key="1">
    <source>
        <dbReference type="ARBA" id="ARBA00007274"/>
    </source>
</evidence>
<keyword evidence="3" id="KW-1185">Reference proteome</keyword>
<reference evidence="2 3" key="2">
    <citation type="journal article" date="2016" name="Environ. Microbiol. Rep.">
        <title>Metagenomic evidence for the presence of phototrophic Gemmatimonadetes bacteria in diverse environments.</title>
        <authorList>
            <person name="Zeng Y."/>
            <person name="Baumbach J."/>
            <person name="Barbosa E.G."/>
            <person name="Azevedo V."/>
            <person name="Zhang C."/>
            <person name="Koblizek M."/>
        </authorList>
    </citation>
    <scope>NUCLEOTIDE SEQUENCE [LARGE SCALE GENOMIC DNA]</scope>
    <source>
        <strain evidence="2 3">AP64</strain>
    </source>
</reference>
<evidence type="ECO:0000313" key="3">
    <source>
        <dbReference type="Proteomes" id="UP000076404"/>
    </source>
</evidence>
<proteinExistence type="inferred from homology"/>
<dbReference type="KEGG" id="gph:GEMMAAP_02645"/>
<dbReference type="GO" id="GO:0016020">
    <property type="term" value="C:membrane"/>
    <property type="evidence" value="ECO:0007669"/>
    <property type="project" value="GOC"/>
</dbReference>
<sequence>MLIDETVLERATGLKAPAPFVCHGFALATQPAAAQSLAFLDDAQFLSAVADNAGIAVVLTTPALKEAVLGTGRVAIVTDDPRHDFYQTLNVAGREHATQRPTFIDPTAVIHPRATISGCNVHIGPRCIIEPGAVILPDVTMGAECIIRANAVVGTEGYEYKRTSRGLLPVFHDGSVVLGDRVEVGGNSCLDKGFHFRHTQLGNDTKVDNLVHIAHGVHTGQRCLIVAHAMVAGSVTLGNDVWVGPGAMISNGLTVGDGASISLGAVVTKSVPAGARVSGNFAVPHEKLLRHVKSISAE</sequence>
<dbReference type="CDD" id="cd03352">
    <property type="entry name" value="LbH_LpxD"/>
    <property type="match status" value="1"/>
</dbReference>